<dbReference type="InterPro" id="IPR017853">
    <property type="entry name" value="GH"/>
</dbReference>
<protein>
    <recommendedName>
        <fullName evidence="3">alpha-L-fucosidase</fullName>
        <ecNumber evidence="3">3.2.1.51</ecNumber>
    </recommendedName>
</protein>
<dbReference type="InterPro" id="IPR000933">
    <property type="entry name" value="Glyco_hydro_29"/>
</dbReference>
<dbReference type="PROSITE" id="PS51450">
    <property type="entry name" value="LRR"/>
    <property type="match status" value="1"/>
</dbReference>
<dbReference type="PROSITE" id="PS51257">
    <property type="entry name" value="PROKAR_LIPOPROTEIN"/>
    <property type="match status" value="1"/>
</dbReference>
<comment type="function">
    <text evidence="1">Alpha-L-fucosidase is responsible for hydrolyzing the alpha-1,6-linked fucose joined to the reducing-end N-acetylglucosamine of the carbohydrate moieties of glycoproteins.</text>
</comment>
<feature type="domain" description="Glycoside hydrolase family 29 N-terminal" evidence="8">
    <location>
        <begin position="23"/>
        <end position="341"/>
    </location>
</feature>
<feature type="signal peptide" evidence="7">
    <location>
        <begin position="1"/>
        <end position="22"/>
    </location>
</feature>
<accession>A0ABY6D3N8</accession>
<name>A0ABY6D3N8_9BACT</name>
<gene>
    <name evidence="9" type="ORF">N7E81_05300</name>
</gene>
<keyword evidence="4 7" id="KW-0732">Signal</keyword>
<dbReference type="EMBL" id="CP106735">
    <property type="protein sequence ID" value="UXX80514.1"/>
    <property type="molecule type" value="Genomic_DNA"/>
</dbReference>
<sequence>MKIILQLLVAFGFLVGISSCQQGNTESSSSLPQKEGLSWEDQKFSMFIHWGIYSIPAGIWNGEQISGYSEQIKGHAKIPTNKYRQLTKQFNPIHWNPDSVALLAKAAGMKSVVITAKHHDGFCLFDSKYTDFDVVDATPYKNDIIKGLSDACRKQGIDFGVYFSIIDWDFPGAMPFESTRNCDSIPPAHHQYNLNQVRELLTNYGEISELWFDMGAPTPEQSKEIADLVKSLQPNCMVSSRLWNDQGDFIVMGDNKKAQLKMGVPWQSPASMFHETWSYRSWQERPSVASKIEEKVQDLVAVVSSGGNYLLNIGPRGDGSIVPFERDVLLGIGNWLEVNGEAIYATDAFPVESQEWGYVTSKPGKLFLNVLSSSAEDSIVVKNLEGKFSKAYSLVNSDNPLPIQKSNSGVSIAVNNAHLGIDPVSVIVLEYDQRETIYQPSSLVSLGKDGTYALNGDNAEKYFSTSGTSYITRTNRVVKMKWYVPKSDMQNMKVNINYQSLNAEPLVLLVNGKSHELDDQQQSLNQQLTTIDLNQNQINEIELVQKNNCCPHKDLAIDAVSLVIH</sequence>
<dbReference type="PANTHER" id="PTHR10030:SF37">
    <property type="entry name" value="ALPHA-L-FUCOSIDASE-RELATED"/>
    <property type="match status" value="1"/>
</dbReference>
<keyword evidence="5" id="KW-0378">Hydrolase</keyword>
<evidence type="ECO:0000256" key="4">
    <source>
        <dbReference type="ARBA" id="ARBA00022729"/>
    </source>
</evidence>
<dbReference type="SUPFAM" id="SSF51445">
    <property type="entry name" value="(Trans)glycosidases"/>
    <property type="match status" value="1"/>
</dbReference>
<evidence type="ECO:0000313" key="9">
    <source>
        <dbReference type="EMBL" id="UXX80514.1"/>
    </source>
</evidence>
<dbReference type="PANTHER" id="PTHR10030">
    <property type="entry name" value="ALPHA-L-FUCOSIDASE"/>
    <property type="match status" value="1"/>
</dbReference>
<dbReference type="InterPro" id="IPR057739">
    <property type="entry name" value="Glyco_hydro_29_N"/>
</dbReference>
<evidence type="ECO:0000256" key="6">
    <source>
        <dbReference type="ARBA" id="ARBA00023295"/>
    </source>
</evidence>
<dbReference type="Pfam" id="PF01120">
    <property type="entry name" value="Alpha_L_fucos"/>
    <property type="match status" value="1"/>
</dbReference>
<dbReference type="Gene3D" id="3.20.20.80">
    <property type="entry name" value="Glycosidases"/>
    <property type="match status" value="1"/>
</dbReference>
<evidence type="ECO:0000313" key="10">
    <source>
        <dbReference type="Proteomes" id="UP001062165"/>
    </source>
</evidence>
<evidence type="ECO:0000259" key="8">
    <source>
        <dbReference type="Pfam" id="PF01120"/>
    </source>
</evidence>
<organism evidence="9 10">
    <name type="scientific">Reichenbachiella carrageenanivorans</name>
    <dbReference type="NCBI Taxonomy" id="2979869"/>
    <lineage>
        <taxon>Bacteria</taxon>
        <taxon>Pseudomonadati</taxon>
        <taxon>Bacteroidota</taxon>
        <taxon>Cytophagia</taxon>
        <taxon>Cytophagales</taxon>
        <taxon>Reichenbachiellaceae</taxon>
        <taxon>Reichenbachiella</taxon>
    </lineage>
</organism>
<dbReference type="RefSeq" id="WP_263052244.1">
    <property type="nucleotide sequence ID" value="NZ_CP106735.1"/>
</dbReference>
<evidence type="ECO:0000256" key="2">
    <source>
        <dbReference type="ARBA" id="ARBA00007951"/>
    </source>
</evidence>
<proteinExistence type="inferred from homology"/>
<feature type="chain" id="PRO_5045111061" description="alpha-L-fucosidase" evidence="7">
    <location>
        <begin position="23"/>
        <end position="565"/>
    </location>
</feature>
<comment type="similarity">
    <text evidence="2">Belongs to the glycosyl hydrolase 29 family.</text>
</comment>
<reference evidence="9" key="1">
    <citation type="submission" date="2022-10" db="EMBL/GenBank/DDBJ databases">
        <title>Comparative genomics and taxonomic characterization of three novel marine species of genus Reichenbachiella exhibiting antioxidant and polysaccharide degradation activities.</title>
        <authorList>
            <person name="Muhammad N."/>
            <person name="Lee Y.-J."/>
            <person name="Ko J."/>
            <person name="Kim S.-G."/>
        </authorList>
    </citation>
    <scope>NUCLEOTIDE SEQUENCE</scope>
    <source>
        <strain evidence="9">Wsw4-B4</strain>
    </source>
</reference>
<dbReference type="PRINTS" id="PR00741">
    <property type="entry name" value="GLHYDRLASE29"/>
</dbReference>
<evidence type="ECO:0000256" key="7">
    <source>
        <dbReference type="SAM" id="SignalP"/>
    </source>
</evidence>
<keyword evidence="10" id="KW-1185">Reference proteome</keyword>
<evidence type="ECO:0000256" key="3">
    <source>
        <dbReference type="ARBA" id="ARBA00012662"/>
    </source>
</evidence>
<dbReference type="Proteomes" id="UP001062165">
    <property type="component" value="Chromosome"/>
</dbReference>
<keyword evidence="6" id="KW-0326">Glycosidase</keyword>
<evidence type="ECO:0000256" key="5">
    <source>
        <dbReference type="ARBA" id="ARBA00022801"/>
    </source>
</evidence>
<evidence type="ECO:0000256" key="1">
    <source>
        <dbReference type="ARBA" id="ARBA00004071"/>
    </source>
</evidence>
<dbReference type="SMART" id="SM00812">
    <property type="entry name" value="Alpha_L_fucos"/>
    <property type="match status" value="1"/>
</dbReference>
<dbReference type="InterPro" id="IPR001611">
    <property type="entry name" value="Leu-rich_rpt"/>
</dbReference>
<dbReference type="EC" id="3.2.1.51" evidence="3"/>
<dbReference type="InterPro" id="IPR016286">
    <property type="entry name" value="FUC_metazoa-typ"/>
</dbReference>